<proteinExistence type="predicted"/>
<comment type="caution">
    <text evidence="1">The sequence shown here is derived from an EMBL/GenBank/DDBJ whole genome shotgun (WGS) entry which is preliminary data.</text>
</comment>
<dbReference type="InterPro" id="IPR053860">
    <property type="entry name" value="DUF6932"/>
</dbReference>
<dbReference type="RefSeq" id="WP_345735595.1">
    <property type="nucleotide sequence ID" value="NZ_BAABIA010000002.1"/>
</dbReference>
<reference evidence="2" key="1">
    <citation type="journal article" date="2019" name="Int. J. Syst. Evol. Microbiol.">
        <title>The Global Catalogue of Microorganisms (GCM) 10K type strain sequencing project: providing services to taxonomists for standard genome sequencing and annotation.</title>
        <authorList>
            <consortium name="The Broad Institute Genomics Platform"/>
            <consortium name="The Broad Institute Genome Sequencing Center for Infectious Disease"/>
            <person name="Wu L."/>
            <person name="Ma J."/>
        </authorList>
    </citation>
    <scope>NUCLEOTIDE SEQUENCE [LARGE SCALE GENOMIC DNA]</scope>
    <source>
        <strain evidence="2">JCM 18053</strain>
    </source>
</reference>
<organism evidence="1 2">
    <name type="scientific">Prosthecobacter algae</name>
    <dbReference type="NCBI Taxonomy" id="1144682"/>
    <lineage>
        <taxon>Bacteria</taxon>
        <taxon>Pseudomonadati</taxon>
        <taxon>Verrucomicrobiota</taxon>
        <taxon>Verrucomicrobiia</taxon>
        <taxon>Verrucomicrobiales</taxon>
        <taxon>Verrucomicrobiaceae</taxon>
        <taxon>Prosthecobacter</taxon>
    </lineage>
</organism>
<evidence type="ECO:0000313" key="1">
    <source>
        <dbReference type="EMBL" id="GAA5137138.1"/>
    </source>
</evidence>
<dbReference type="Pfam" id="PF22014">
    <property type="entry name" value="DUF6932"/>
    <property type="match status" value="1"/>
</dbReference>
<evidence type="ECO:0000313" key="2">
    <source>
        <dbReference type="Proteomes" id="UP001499852"/>
    </source>
</evidence>
<dbReference type="EMBL" id="BAABIA010000002">
    <property type="protein sequence ID" value="GAA5137138.1"/>
    <property type="molecule type" value="Genomic_DNA"/>
</dbReference>
<keyword evidence="2" id="KW-1185">Reference proteome</keyword>
<gene>
    <name evidence="1" type="ORF">GCM10023213_13430</name>
</gene>
<name>A0ABP9NZ30_9BACT</name>
<protein>
    <submittedName>
        <fullName evidence="1">Uncharacterized protein</fullName>
    </submittedName>
</protein>
<accession>A0ABP9NZ30</accession>
<dbReference type="Proteomes" id="UP001499852">
    <property type="component" value="Unassembled WGS sequence"/>
</dbReference>
<sequence length="147" mass="16582">MIPPHDQFGLLPPGLHWTADPNELAKRFAVGARRRRLFDGFIEGAYLLRLAGCRFVYLDGSFVTTKELPEDFDACWDPLGVQLEKLDPVFFDFNNFRQAQKARFGGEFFPSGAQAEGPARTFFEFFQINKDTGAPKGLVAFKLSSLQ</sequence>